<dbReference type="GO" id="GO:0005886">
    <property type="term" value="C:plasma membrane"/>
    <property type="evidence" value="ECO:0007669"/>
    <property type="project" value="UniProtKB-SubCell"/>
</dbReference>
<dbReference type="OrthoDB" id="9803444at2"/>
<dbReference type="AlphaFoldDB" id="A0A0K2XD07"/>
<evidence type="ECO:0000256" key="7">
    <source>
        <dbReference type="ARBA" id="ARBA00023136"/>
    </source>
</evidence>
<evidence type="ECO:0000256" key="4">
    <source>
        <dbReference type="ARBA" id="ARBA00022475"/>
    </source>
</evidence>
<evidence type="ECO:0000313" key="10">
    <source>
        <dbReference type="EMBL" id="CRF43443.1"/>
    </source>
</evidence>
<feature type="transmembrane region" description="Helical" evidence="8">
    <location>
        <begin position="69"/>
        <end position="86"/>
    </location>
</feature>
<evidence type="ECO:0000256" key="8">
    <source>
        <dbReference type="SAM" id="Phobius"/>
    </source>
</evidence>
<keyword evidence="5 8" id="KW-0812">Transmembrane</keyword>
<dbReference type="PANTHER" id="PTHR34979">
    <property type="entry name" value="INNER MEMBRANE PROTEIN YGAZ"/>
    <property type="match status" value="1"/>
</dbReference>
<reference evidence="13 14" key="2">
    <citation type="submission" date="2014-12" db="EMBL/GenBank/DDBJ databases">
        <authorList>
            <person name="Jaenicke S."/>
        </authorList>
    </citation>
    <scope>NUCLEOTIDE SEQUENCE [LARGE SCALE GENOMIC DNA]</scope>
</reference>
<dbReference type="RefSeq" id="WP_053941990.1">
    <property type="nucleotide sequence ID" value="NZ_BSWO01000005.1"/>
</dbReference>
<evidence type="ECO:0000313" key="12">
    <source>
        <dbReference type="Proteomes" id="UP000038622"/>
    </source>
</evidence>
<feature type="transmembrane region" description="Helical" evidence="8">
    <location>
        <begin position="37"/>
        <end position="62"/>
    </location>
</feature>
<reference evidence="10" key="1">
    <citation type="submission" date="2014-12" db="EMBL/GenBank/DDBJ databases">
        <title>Whole genome sequences of four Staphylococcus schleiferi canine isolates.</title>
        <authorList>
            <person name="Misic A.M."/>
            <person name="Cain C."/>
            <person name="Morris D.O."/>
            <person name="Rankin S."/>
            <person name="Beiting D."/>
        </authorList>
    </citation>
    <scope>NUCLEOTIDE SEQUENCE</scope>
    <source>
        <strain evidence="9">ASB11</strain>
        <strain evidence="10">ASB13</strain>
        <strain evidence="11">ASB9</strain>
    </source>
</reference>
<accession>A0A0K2XD07</accession>
<dbReference type="Pfam" id="PF03591">
    <property type="entry name" value="AzlC"/>
    <property type="match status" value="1"/>
</dbReference>
<evidence type="ECO:0000256" key="2">
    <source>
        <dbReference type="ARBA" id="ARBA00010735"/>
    </source>
</evidence>
<keyword evidence="4" id="KW-1003">Cell membrane</keyword>
<dbReference type="Proteomes" id="UP000038622">
    <property type="component" value="Unassembled WGS sequence"/>
</dbReference>
<reference evidence="12" key="3">
    <citation type="submission" date="2014-12" db="EMBL/GenBank/DDBJ databases">
        <authorList>
            <person name="Smet A."/>
        </authorList>
    </citation>
    <scope>NUCLEOTIDE SEQUENCE [LARGE SCALE GENOMIC DNA]</scope>
</reference>
<comment type="subcellular location">
    <subcellularLocation>
        <location evidence="1">Cell membrane</location>
        <topology evidence="1">Multi-pass membrane protein</topology>
    </subcellularLocation>
</comment>
<keyword evidence="3" id="KW-0813">Transport</keyword>
<dbReference type="EMBL" id="CDMH01000068">
    <property type="protein sequence ID" value="CRF43443.1"/>
    <property type="molecule type" value="Genomic_DNA"/>
</dbReference>
<evidence type="ECO:0000256" key="6">
    <source>
        <dbReference type="ARBA" id="ARBA00022989"/>
    </source>
</evidence>
<dbReference type="Proteomes" id="UP000045175">
    <property type="component" value="Unassembled WGS sequence"/>
</dbReference>
<dbReference type="Proteomes" id="UP000041394">
    <property type="component" value="Unassembled WGS sequence"/>
</dbReference>
<dbReference type="GO" id="GO:1903785">
    <property type="term" value="P:L-valine transmembrane transport"/>
    <property type="evidence" value="ECO:0007669"/>
    <property type="project" value="TreeGrafter"/>
</dbReference>
<dbReference type="EMBL" id="CDMN01000021">
    <property type="protein sequence ID" value="CRF43996.1"/>
    <property type="molecule type" value="Genomic_DNA"/>
</dbReference>
<evidence type="ECO:0000313" key="11">
    <source>
        <dbReference type="EMBL" id="CRF43996.1"/>
    </source>
</evidence>
<dbReference type="InterPro" id="IPR011606">
    <property type="entry name" value="Brnchd-chn_aa_trnsp_permease"/>
</dbReference>
<evidence type="ECO:0000313" key="14">
    <source>
        <dbReference type="Proteomes" id="UP000045175"/>
    </source>
</evidence>
<keyword evidence="12" id="KW-1185">Reference proteome</keyword>
<evidence type="ECO:0000256" key="3">
    <source>
        <dbReference type="ARBA" id="ARBA00022448"/>
    </source>
</evidence>
<gene>
    <name evidence="9" type="ORF">HAL011_02270</name>
    <name evidence="10" type="ORF">HAL013_16800</name>
    <name evidence="11" type="ORF">HAL09_05600</name>
</gene>
<dbReference type="EMBL" id="CDML01000006">
    <property type="protein sequence ID" value="CRF40470.1"/>
    <property type="molecule type" value="Genomic_DNA"/>
</dbReference>
<proteinExistence type="inferred from homology"/>
<dbReference type="PANTHER" id="PTHR34979:SF1">
    <property type="entry name" value="INNER MEMBRANE PROTEIN YGAZ"/>
    <property type="match status" value="1"/>
</dbReference>
<feature type="transmembrane region" description="Helical" evidence="8">
    <location>
        <begin position="184"/>
        <end position="217"/>
    </location>
</feature>
<keyword evidence="6 8" id="KW-1133">Transmembrane helix</keyword>
<evidence type="ECO:0000313" key="13">
    <source>
        <dbReference type="Proteomes" id="UP000041394"/>
    </source>
</evidence>
<comment type="similarity">
    <text evidence="2">Belongs to the AzlC family.</text>
</comment>
<dbReference type="STRING" id="1578720.HAL011_02270"/>
<keyword evidence="7 8" id="KW-0472">Membrane</keyword>
<feature type="transmembrane region" description="Helical" evidence="8">
    <location>
        <begin position="154"/>
        <end position="172"/>
    </location>
</feature>
<protein>
    <submittedName>
        <fullName evidence="10">Branched-chain amino acid transport protein AzlC</fullName>
    </submittedName>
</protein>
<feature type="transmembrane region" description="Helical" evidence="8">
    <location>
        <begin position="12"/>
        <end position="31"/>
    </location>
</feature>
<evidence type="ECO:0000256" key="1">
    <source>
        <dbReference type="ARBA" id="ARBA00004651"/>
    </source>
</evidence>
<evidence type="ECO:0000256" key="5">
    <source>
        <dbReference type="ARBA" id="ARBA00022692"/>
    </source>
</evidence>
<sequence>MFKAIVEAFPHTIPLLVGYVLIGATFGVLVQQEGHSVWFALYMSVFIYAGAVQFLVVGLLAAHVSLLNVFLLVVLLNVRQICYAVSMLEPFSGMGKRVFYMAHTLSDETFMLLNFVKPKESAPQDFMLAIACLHHIYWVLGTALGVVLANQFSLNIQGISFIVVGVFVVIFVEQWRSTNRHAPALVGLLSAAGCLALFGKTYFLLPTLAIMVVVFILFKRRLE</sequence>
<feature type="transmembrane region" description="Helical" evidence="8">
    <location>
        <begin position="128"/>
        <end position="148"/>
    </location>
</feature>
<name>A0A0K2XD07_9HELI</name>
<evidence type="ECO:0000313" key="9">
    <source>
        <dbReference type="EMBL" id="CRF40470.1"/>
    </source>
</evidence>
<organism evidence="10 14">
    <name type="scientific">Helicobacter ailurogastricus</name>
    <dbReference type="NCBI Taxonomy" id="1578720"/>
    <lineage>
        <taxon>Bacteria</taxon>
        <taxon>Pseudomonadati</taxon>
        <taxon>Campylobacterota</taxon>
        <taxon>Epsilonproteobacteria</taxon>
        <taxon>Campylobacterales</taxon>
        <taxon>Helicobacteraceae</taxon>
        <taxon>Helicobacter</taxon>
    </lineage>
</organism>